<sequence length="117" mass="12794">MNVDTLSIARDLKATELPAAQAEAIAAAIGRAVTDGVATKSDIQLMEERLSARLGSAKTQLLTWLMGRYRRHGWHSDRGVEAVIDPFRARGNWAIAQFVAAMYIIACITGIALRTLR</sequence>
<dbReference type="STRING" id="1549858.MC45_10250"/>
<name>A0A097EGK6_9SPHN</name>
<feature type="transmembrane region" description="Helical" evidence="1">
    <location>
        <begin position="93"/>
        <end position="113"/>
    </location>
</feature>
<dbReference type="RefSeq" id="WP_038662643.1">
    <property type="nucleotide sequence ID" value="NZ_CP009571.1"/>
</dbReference>
<keyword evidence="1" id="KW-0472">Membrane</keyword>
<keyword evidence="3" id="KW-1185">Reference proteome</keyword>
<evidence type="ECO:0000313" key="2">
    <source>
        <dbReference type="EMBL" id="AIT06691.1"/>
    </source>
</evidence>
<dbReference type="EMBL" id="CP009571">
    <property type="protein sequence ID" value="AIT06691.1"/>
    <property type="molecule type" value="Genomic_DNA"/>
</dbReference>
<organism evidence="2 3">
    <name type="scientific">Sphingomonas taxi</name>
    <dbReference type="NCBI Taxonomy" id="1549858"/>
    <lineage>
        <taxon>Bacteria</taxon>
        <taxon>Pseudomonadati</taxon>
        <taxon>Pseudomonadota</taxon>
        <taxon>Alphaproteobacteria</taxon>
        <taxon>Sphingomonadales</taxon>
        <taxon>Sphingomonadaceae</taxon>
        <taxon>Sphingomonas</taxon>
    </lineage>
</organism>
<reference evidence="2 3" key="1">
    <citation type="submission" date="2014-09" db="EMBL/GenBank/DDBJ databases">
        <title>Using Illumina technology Improving SMRT sequencing Genome Assembly by RASTools.</title>
        <authorList>
            <person name="Zhou Y."/>
            <person name="Ma T."/>
            <person name="Liu T."/>
        </authorList>
    </citation>
    <scope>NUCLEOTIDE SEQUENCE [LARGE SCALE GENOMIC DNA]</scope>
    <source>
        <strain evidence="2 3">ATCC 55669</strain>
    </source>
</reference>
<dbReference type="Proteomes" id="UP000033200">
    <property type="component" value="Chromosome"/>
</dbReference>
<evidence type="ECO:0008006" key="4">
    <source>
        <dbReference type="Google" id="ProtNLM"/>
    </source>
</evidence>
<protein>
    <recommendedName>
        <fullName evidence="4">DUF1640 domain-containing protein</fullName>
    </recommendedName>
</protein>
<evidence type="ECO:0000256" key="1">
    <source>
        <dbReference type="SAM" id="Phobius"/>
    </source>
</evidence>
<dbReference type="AlphaFoldDB" id="A0A097EGK6"/>
<dbReference type="KEGG" id="stax:MC45_10250"/>
<evidence type="ECO:0000313" key="3">
    <source>
        <dbReference type="Proteomes" id="UP000033200"/>
    </source>
</evidence>
<proteinExistence type="predicted"/>
<dbReference type="eggNOG" id="ENOG5032D4X">
    <property type="taxonomic scope" value="Bacteria"/>
</dbReference>
<gene>
    <name evidence="2" type="ORF">MC45_10250</name>
</gene>
<accession>A0A097EGK6</accession>
<dbReference type="HOGENOM" id="CLU_2083366_0_0_5"/>
<keyword evidence="1" id="KW-0812">Transmembrane</keyword>
<keyword evidence="1" id="KW-1133">Transmembrane helix</keyword>